<evidence type="ECO:0000313" key="1">
    <source>
        <dbReference type="EMBL" id="KAI1729577.1"/>
    </source>
</evidence>
<comment type="caution">
    <text evidence="1">The sequence shown here is derived from an EMBL/GenBank/DDBJ whole genome shotgun (WGS) entry which is preliminary data.</text>
</comment>
<dbReference type="SUPFAM" id="SSF55418">
    <property type="entry name" value="eIF4e-like"/>
    <property type="match status" value="1"/>
</dbReference>
<reference evidence="1" key="1">
    <citation type="submission" date="2022-01" db="EMBL/GenBank/DDBJ databases">
        <title>Genome Sequence Resource for Two Populations of Ditylenchus destructor, the Migratory Endoparasitic Phytonematode.</title>
        <authorList>
            <person name="Zhang H."/>
            <person name="Lin R."/>
            <person name="Xie B."/>
        </authorList>
    </citation>
    <scope>NUCLEOTIDE SEQUENCE</scope>
    <source>
        <strain evidence="1">BazhouSP</strain>
    </source>
</reference>
<dbReference type="Proteomes" id="UP001201812">
    <property type="component" value="Unassembled WGS sequence"/>
</dbReference>
<evidence type="ECO:0000313" key="2">
    <source>
        <dbReference type="Proteomes" id="UP001201812"/>
    </source>
</evidence>
<keyword evidence="2" id="KW-1185">Reference proteome</keyword>
<name>A0AAD4RDZ0_9BILA</name>
<gene>
    <name evidence="1" type="ORF">DdX_01825</name>
</gene>
<dbReference type="InterPro" id="IPR023398">
    <property type="entry name" value="TIF_eIF4e-like"/>
</dbReference>
<dbReference type="Gene3D" id="3.30.760.10">
    <property type="entry name" value="RNA Cap, Translation Initiation Factor Eif4e"/>
    <property type="match status" value="1"/>
</dbReference>
<proteinExistence type="predicted"/>
<sequence>MKRKLDMLANCGSIKRKRASFISPTTTNSSPVYSESPISASETNNANDALIPLTTIERQLFQMTPHIPISQSRPSCNQNLTKFMDPSTILPELWTFSEWRYPNDDRWCKMSVEKQQKTRPKYTRRKREIKKLKHFNGFTKDADPIPRWVRVVYMLSRQGISQNFEDKRNWKRYILRVNRSEYAERMQEGWEELLHSLILISSVDSSDAKAHINALTLNIGHYSYELFIWISKVDATTEIAIKKWCRQRLGFGKFKDDIGEFTDPNNNQRI</sequence>
<dbReference type="EMBL" id="JAKKPZ010000001">
    <property type="protein sequence ID" value="KAI1729577.1"/>
    <property type="molecule type" value="Genomic_DNA"/>
</dbReference>
<accession>A0AAD4RDZ0</accession>
<organism evidence="1 2">
    <name type="scientific">Ditylenchus destructor</name>
    <dbReference type="NCBI Taxonomy" id="166010"/>
    <lineage>
        <taxon>Eukaryota</taxon>
        <taxon>Metazoa</taxon>
        <taxon>Ecdysozoa</taxon>
        <taxon>Nematoda</taxon>
        <taxon>Chromadorea</taxon>
        <taxon>Rhabditida</taxon>
        <taxon>Tylenchina</taxon>
        <taxon>Tylenchomorpha</taxon>
        <taxon>Sphaerularioidea</taxon>
        <taxon>Anguinidae</taxon>
        <taxon>Anguininae</taxon>
        <taxon>Ditylenchus</taxon>
    </lineage>
</organism>
<protein>
    <submittedName>
        <fullName evidence="1">Uncharacterized protein</fullName>
    </submittedName>
</protein>
<dbReference type="AlphaFoldDB" id="A0AAD4RDZ0"/>